<evidence type="ECO:0000313" key="2">
    <source>
        <dbReference type="Proteomes" id="UP000004810"/>
    </source>
</evidence>
<reference evidence="2" key="1">
    <citation type="submission" date="2012-08" db="EMBL/GenBank/DDBJ databases">
        <title>The Genome Sequence of Wuchereria bancrofti.</title>
        <authorList>
            <person name="Nutman T.B."/>
            <person name="Fink D.L."/>
            <person name="Russ C."/>
            <person name="Young S."/>
            <person name="Zeng Q."/>
            <person name="Koehrsen M."/>
            <person name="Alvarado L."/>
            <person name="Berlin A."/>
            <person name="Chapman S.B."/>
            <person name="Chen Z."/>
            <person name="Freedman E."/>
            <person name="Gellesch M."/>
            <person name="Goldberg J."/>
            <person name="Griggs A."/>
            <person name="Gujja S."/>
            <person name="Heilman E.R."/>
            <person name="Heiman D."/>
            <person name="Hepburn T."/>
            <person name="Howarth C."/>
            <person name="Jen D."/>
            <person name="Larson L."/>
            <person name="Lewis B."/>
            <person name="Mehta T."/>
            <person name="Park D."/>
            <person name="Pearson M."/>
            <person name="Roberts A."/>
            <person name="Saif S."/>
            <person name="Shea T."/>
            <person name="Shenoy N."/>
            <person name="Sisk P."/>
            <person name="Stolte C."/>
            <person name="Sykes S."/>
            <person name="Walk T."/>
            <person name="White J."/>
            <person name="Yandava C."/>
            <person name="Haas B."/>
            <person name="Henn M.R."/>
            <person name="Nusbaum C."/>
            <person name="Birren B."/>
        </authorList>
    </citation>
    <scope>NUCLEOTIDE SEQUENCE [LARGE SCALE GENOMIC DNA]</scope>
    <source>
        <strain evidence="2">NA</strain>
    </source>
</reference>
<name>J9EYL7_WUCBA</name>
<feature type="non-terminal residue" evidence="1">
    <location>
        <position position="301"/>
    </location>
</feature>
<evidence type="ECO:0000313" key="1">
    <source>
        <dbReference type="EMBL" id="EJW87696.1"/>
    </source>
</evidence>
<comment type="caution">
    <text evidence="1">The sequence shown here is derived from an EMBL/GenBank/DDBJ whole genome shotgun (WGS) entry which is preliminary data.</text>
</comment>
<protein>
    <submittedName>
        <fullName evidence="1">Uncharacterized protein</fullName>
    </submittedName>
</protein>
<dbReference type="AlphaFoldDB" id="J9EYL7"/>
<proteinExistence type="predicted"/>
<accession>J9EYL7</accession>
<gene>
    <name evidence="1" type="ORF">WUBG_01387</name>
</gene>
<sequence>MGRGFVITGQCSGQQTRGAVRRRMLARVVLGLVGGGRVCELSCCSRYGSTLRESRHMITCMKSVLRVCYVVVTRNKNDAPHFACVLASACDASSLMMMMMVVVVVFYILHEGCKGKEGKGRRLDESLGFGSTKYVLNFGQAVVRGGEGEGEFCLLFAKVSDDHRRCDVAVRRWPRRSLAPSTVGGTSSSPAMKPCVSLGDGTKLRERKRHKMNALEVLSFDLILTIAGDLCLQLSLVNMLVCDLPVAPNMCGTNCATHIGPRESHTLTDSIFPPLLTSLHYDAVTRCHMPHSSDSSLPQCL</sequence>
<organism evidence="1 2">
    <name type="scientific">Wuchereria bancrofti</name>
    <dbReference type="NCBI Taxonomy" id="6293"/>
    <lineage>
        <taxon>Eukaryota</taxon>
        <taxon>Metazoa</taxon>
        <taxon>Ecdysozoa</taxon>
        <taxon>Nematoda</taxon>
        <taxon>Chromadorea</taxon>
        <taxon>Rhabditida</taxon>
        <taxon>Spirurina</taxon>
        <taxon>Spiruromorpha</taxon>
        <taxon>Filarioidea</taxon>
        <taxon>Onchocercidae</taxon>
        <taxon>Wuchereria</taxon>
    </lineage>
</organism>
<dbReference type="Proteomes" id="UP000004810">
    <property type="component" value="Unassembled WGS sequence"/>
</dbReference>
<dbReference type="EMBL" id="ADBV01000314">
    <property type="protein sequence ID" value="EJW87696.1"/>
    <property type="molecule type" value="Genomic_DNA"/>
</dbReference>